<keyword evidence="3" id="KW-1185">Reference proteome</keyword>
<protein>
    <submittedName>
        <fullName evidence="2">Thermonuclease family protein</fullName>
    </submittedName>
</protein>
<organism evidence="2 3">
    <name type="scientific">Elioraea tepida</name>
    <dbReference type="NCBI Taxonomy" id="2843330"/>
    <lineage>
        <taxon>Bacteria</taxon>
        <taxon>Pseudomonadati</taxon>
        <taxon>Pseudomonadota</taxon>
        <taxon>Alphaproteobacteria</taxon>
        <taxon>Acetobacterales</taxon>
        <taxon>Elioraeaceae</taxon>
        <taxon>Elioraea</taxon>
    </lineage>
</organism>
<dbReference type="PROSITE" id="PS50830">
    <property type="entry name" value="TNASE_3"/>
    <property type="match status" value="1"/>
</dbReference>
<dbReference type="Pfam" id="PF00565">
    <property type="entry name" value="SNase"/>
    <property type="match status" value="1"/>
</dbReference>
<name>A0A975YID3_9PROT</name>
<reference evidence="2" key="1">
    <citation type="submission" date="2021-06" db="EMBL/GenBank/DDBJ databases">
        <title>Elioraea tepida, sp. nov., a moderately thermophilic aerobic anoxygenic phototrophic bacterium isolated from an alkaline siliceous hot spring mat community in Yellowstone National Park, WY, USA.</title>
        <authorList>
            <person name="Saini M.K."/>
            <person name="Yoshida S."/>
            <person name="Sebastian A."/>
            <person name="Hirose S."/>
            <person name="Hara E."/>
            <person name="Tamaki H."/>
            <person name="Soulier N.T."/>
            <person name="Albert I."/>
            <person name="Hanada S."/>
            <person name="Bryant D.A."/>
            <person name="Tank M."/>
        </authorList>
    </citation>
    <scope>NUCLEOTIDE SEQUENCE</scope>
    <source>
        <strain evidence="2">MS-P2</strain>
    </source>
</reference>
<dbReference type="AlphaFoldDB" id="A0A975YID3"/>
<feature type="domain" description="TNase-like" evidence="1">
    <location>
        <begin position="1"/>
        <end position="86"/>
    </location>
</feature>
<dbReference type="EMBL" id="CP076448">
    <property type="protein sequence ID" value="QXM23454.1"/>
    <property type="molecule type" value="Genomic_DNA"/>
</dbReference>
<dbReference type="Proteomes" id="UP000694001">
    <property type="component" value="Chromosome"/>
</dbReference>
<evidence type="ECO:0000313" key="2">
    <source>
        <dbReference type="EMBL" id="QXM23454.1"/>
    </source>
</evidence>
<gene>
    <name evidence="2" type="ORF">KO353_08905</name>
</gene>
<dbReference type="InterPro" id="IPR016071">
    <property type="entry name" value="Staphylococal_nuclease_OB-fold"/>
</dbReference>
<dbReference type="KEGG" id="elio:KO353_08905"/>
<evidence type="ECO:0000313" key="3">
    <source>
        <dbReference type="Proteomes" id="UP000694001"/>
    </source>
</evidence>
<accession>A0A975YID3</accession>
<evidence type="ECO:0000259" key="1">
    <source>
        <dbReference type="PROSITE" id="PS50830"/>
    </source>
</evidence>
<sequence length="86" mass="9701">MIDGDTLQCTDGRRIRLRGIDAPERGERGHRAATEALRRRVEGRSVTVTPHHINRGRIVADVTVEGRNVGQELDRLGHSKRRGARR</sequence>
<proteinExistence type="predicted"/>